<gene>
    <name evidence="3" type="ORF">ISP18_08625</name>
</gene>
<evidence type="ECO:0000259" key="2">
    <source>
        <dbReference type="Pfam" id="PF14341"/>
    </source>
</evidence>
<accession>A0ABW8IHL4</accession>
<evidence type="ECO:0000313" key="3">
    <source>
        <dbReference type="EMBL" id="MFK2854652.1"/>
    </source>
</evidence>
<evidence type="ECO:0000259" key="1">
    <source>
        <dbReference type="Pfam" id="PF13681"/>
    </source>
</evidence>
<dbReference type="Pfam" id="PF13681">
    <property type="entry name" value="PilX"/>
    <property type="match status" value="1"/>
</dbReference>
<dbReference type="Pfam" id="PF14341">
    <property type="entry name" value="PilX_N"/>
    <property type="match status" value="1"/>
</dbReference>
<name>A0ABW8IHL4_9GAMM</name>
<sequence>MALIFLLLISMLAIVASQHAMLQERMAGSLRNAQQARMSAETALRGAEYKLWSMAGRPGARLHCLENAISQDGCVIYRSYGAPYAANGDVTRFQSVPGWIRGIGVAYKGPAHRGYTNNAQYPTAELAEDPVYIIEDLGSERSPGVSGLRESGNTGPNNGEQAGVHIYRITARATGGHANVVSVVQSTFDAPAAR</sequence>
<reference evidence="3 4" key="1">
    <citation type="submission" date="2020-10" db="EMBL/GenBank/DDBJ databases">
        <title>Phylogeny of dyella-like bacteria.</title>
        <authorList>
            <person name="Fu J."/>
        </authorList>
    </citation>
    <scope>NUCLEOTIDE SEQUENCE [LARGE SCALE GENOMIC DNA]</scope>
    <source>
        <strain evidence="3 4">DHG40</strain>
    </source>
</reference>
<evidence type="ECO:0000313" key="4">
    <source>
        <dbReference type="Proteomes" id="UP001620409"/>
    </source>
</evidence>
<feature type="domain" description="PilX/PilW C-terminal" evidence="1">
    <location>
        <begin position="90"/>
        <end position="188"/>
    </location>
</feature>
<dbReference type="EMBL" id="JADIKI010000022">
    <property type="protein sequence ID" value="MFK2854652.1"/>
    <property type="molecule type" value="Genomic_DNA"/>
</dbReference>
<feature type="domain" description="Type 4 fimbrial biogenesis protein PilX N-terminal" evidence="2">
    <location>
        <begin position="1"/>
        <end position="45"/>
    </location>
</feature>
<proteinExistence type="predicted"/>
<dbReference type="InterPro" id="IPR025746">
    <property type="entry name" value="PilX_N_dom"/>
</dbReference>
<evidence type="ECO:0008006" key="5">
    <source>
        <dbReference type="Google" id="ProtNLM"/>
    </source>
</evidence>
<protein>
    <recommendedName>
        <fullName evidence="5">Pilus assembly protein</fullName>
    </recommendedName>
</protein>
<keyword evidence="4" id="KW-1185">Reference proteome</keyword>
<dbReference type="InterPro" id="IPR025205">
    <property type="entry name" value="PilX/PilW_C"/>
</dbReference>
<dbReference type="Proteomes" id="UP001620409">
    <property type="component" value="Unassembled WGS sequence"/>
</dbReference>
<comment type="caution">
    <text evidence="3">The sequence shown here is derived from an EMBL/GenBank/DDBJ whole genome shotgun (WGS) entry which is preliminary data.</text>
</comment>
<organism evidence="3 4">
    <name type="scientific">Dyella humi</name>
    <dbReference type="NCBI Taxonomy" id="1770547"/>
    <lineage>
        <taxon>Bacteria</taxon>
        <taxon>Pseudomonadati</taxon>
        <taxon>Pseudomonadota</taxon>
        <taxon>Gammaproteobacteria</taxon>
        <taxon>Lysobacterales</taxon>
        <taxon>Rhodanobacteraceae</taxon>
        <taxon>Dyella</taxon>
    </lineage>
</organism>